<feature type="transmembrane region" description="Helical" evidence="2">
    <location>
        <begin position="60"/>
        <end position="79"/>
    </location>
</feature>
<feature type="domain" description="Atrophied bacterial Ig" evidence="3">
    <location>
        <begin position="150"/>
        <end position="223"/>
    </location>
</feature>
<dbReference type="RefSeq" id="WP_249326326.1">
    <property type="nucleotide sequence ID" value="NZ_CP060633.1"/>
</dbReference>
<dbReference type="Pfam" id="PF20578">
    <property type="entry name" value="aBig_2"/>
    <property type="match status" value="1"/>
</dbReference>
<feature type="coiled-coil region" evidence="1">
    <location>
        <begin position="395"/>
        <end position="430"/>
    </location>
</feature>
<evidence type="ECO:0000256" key="2">
    <source>
        <dbReference type="SAM" id="Phobius"/>
    </source>
</evidence>
<dbReference type="Proteomes" id="UP000515981">
    <property type="component" value="Chromosome"/>
</dbReference>
<protein>
    <recommendedName>
        <fullName evidence="3">Atrophied bacterial Ig domain-containing protein</fullName>
    </recommendedName>
</protein>
<keyword evidence="2" id="KW-0812">Transmembrane</keyword>
<keyword evidence="5" id="KW-1185">Reference proteome</keyword>
<accession>A0A7G9FW15</accession>
<keyword evidence="2" id="KW-1133">Transmembrane helix</keyword>
<dbReference type="EMBL" id="CP060633">
    <property type="protein sequence ID" value="QNM02747.1"/>
    <property type="molecule type" value="Genomic_DNA"/>
</dbReference>
<keyword evidence="1" id="KW-0175">Coiled coil</keyword>
<dbReference type="AlphaFoldDB" id="A0A7G9FW15"/>
<name>A0A7G9FW15_9FIRM</name>
<feature type="transmembrane region" description="Helical" evidence="2">
    <location>
        <begin position="431"/>
        <end position="451"/>
    </location>
</feature>
<dbReference type="PANTHER" id="PTHR35007:SF2">
    <property type="entry name" value="PILUS ASSEMBLE PROTEIN"/>
    <property type="match status" value="1"/>
</dbReference>
<gene>
    <name evidence="4" type="ORF">H9Q77_00745</name>
</gene>
<evidence type="ECO:0000313" key="5">
    <source>
        <dbReference type="Proteomes" id="UP000515981"/>
    </source>
</evidence>
<dbReference type="PANTHER" id="PTHR35007">
    <property type="entry name" value="INTEGRAL MEMBRANE PROTEIN-RELATED"/>
    <property type="match status" value="1"/>
</dbReference>
<organism evidence="4 5">
    <name type="scientific">Simiaoa sunii</name>
    <dbReference type="NCBI Taxonomy" id="2763672"/>
    <lineage>
        <taxon>Bacteria</taxon>
        <taxon>Bacillati</taxon>
        <taxon>Bacillota</taxon>
        <taxon>Clostridia</taxon>
        <taxon>Lachnospirales</taxon>
        <taxon>Lachnospiraceae</taxon>
        <taxon>Simiaoa</taxon>
    </lineage>
</organism>
<sequence>MERKKGVVEICYQVVLIIYKKMHLWKIPVPGRDRVKTDLSRLYPGENQEERITEYYVRKLTMSLMIFFVGILLILFVVLGKSEGNSIKNGWMKRADSGSGSKDYVIIGKVEDGSQYSFALTVQPRKYRQEELQKLFDAFREELPGLICGGNESLDCVREDLQLQEEYDDYPFTVTWKSDCMDVISPEGKVYPQEQDSTVRLKAELAYDEYQWETETSVTVKNQNDAIDKSEKAVLEKMLENAQASDPEQEAFMLPESIDGKKISWRQRNLTELQLLLGTLVTIAAVFFFKDRDIHELVEKKKQEEKRKYPEILQKITLYLEAGLTVRAAVNKIAEDYEQKRKKGAKEQAAYEELLIAVREIRMGVSEGAAYEKFGKRTGVREYIRLSTFLTQNVKKGSTMLLQQLHEEAKEAEEMRMRNARKLCEEASTKLLLPMIMLLLVVMILIMFPAFSNVGV</sequence>
<evidence type="ECO:0000259" key="3">
    <source>
        <dbReference type="Pfam" id="PF20578"/>
    </source>
</evidence>
<evidence type="ECO:0000313" key="4">
    <source>
        <dbReference type="EMBL" id="QNM02747.1"/>
    </source>
</evidence>
<reference evidence="4 5" key="1">
    <citation type="submission" date="2020-08" db="EMBL/GenBank/DDBJ databases">
        <authorList>
            <person name="Liu C."/>
            <person name="Sun Q."/>
        </authorList>
    </citation>
    <scope>NUCLEOTIDE SEQUENCE [LARGE SCALE GENOMIC DNA]</scope>
    <source>
        <strain evidence="4 5">NSJ-8</strain>
    </source>
</reference>
<proteinExistence type="predicted"/>
<dbReference type="InterPro" id="IPR046780">
    <property type="entry name" value="aBig_2"/>
</dbReference>
<evidence type="ECO:0000256" key="1">
    <source>
        <dbReference type="SAM" id="Coils"/>
    </source>
</evidence>
<dbReference type="KEGG" id="ssun:H9Q77_00745"/>
<feature type="transmembrane region" description="Helical" evidence="2">
    <location>
        <begin position="273"/>
        <end position="289"/>
    </location>
</feature>
<keyword evidence="2" id="KW-0472">Membrane</keyword>